<dbReference type="AlphaFoldDB" id="A0A6J4QSZ1"/>
<feature type="non-terminal residue" evidence="2">
    <location>
        <position position="105"/>
    </location>
</feature>
<dbReference type="EMBL" id="CADCVH010000040">
    <property type="protein sequence ID" value="CAA9453796.1"/>
    <property type="molecule type" value="Genomic_DNA"/>
</dbReference>
<sequence length="105" mass="10299">ESRPDGLRDGGGDPFEASAQTRGPGRGALRGSPGGRDRHRGGREAEGVGRGGRPARGGAGLAGQPRPGTRPPACRRSGLAMDPGGARPASGIVARAGSRDGGPGV</sequence>
<feature type="non-terminal residue" evidence="2">
    <location>
        <position position="1"/>
    </location>
</feature>
<organism evidence="2">
    <name type="scientific">uncultured Rubrobacteraceae bacterium</name>
    <dbReference type="NCBI Taxonomy" id="349277"/>
    <lineage>
        <taxon>Bacteria</taxon>
        <taxon>Bacillati</taxon>
        <taxon>Actinomycetota</taxon>
        <taxon>Rubrobacteria</taxon>
        <taxon>Rubrobacterales</taxon>
        <taxon>Rubrobacteraceae</taxon>
        <taxon>environmental samples</taxon>
    </lineage>
</organism>
<feature type="compositionally biased region" description="Gly residues" evidence="1">
    <location>
        <begin position="24"/>
        <end position="34"/>
    </location>
</feature>
<protein>
    <submittedName>
        <fullName evidence="2">Uncharacterized protein</fullName>
    </submittedName>
</protein>
<evidence type="ECO:0000256" key="1">
    <source>
        <dbReference type="SAM" id="MobiDB-lite"/>
    </source>
</evidence>
<feature type="region of interest" description="Disordered" evidence="1">
    <location>
        <begin position="1"/>
        <end position="105"/>
    </location>
</feature>
<evidence type="ECO:0000313" key="2">
    <source>
        <dbReference type="EMBL" id="CAA9453796.1"/>
    </source>
</evidence>
<gene>
    <name evidence="2" type="ORF">AVDCRST_MAG02-1267</name>
</gene>
<feature type="compositionally biased region" description="Gly residues" evidence="1">
    <location>
        <begin position="48"/>
        <end position="61"/>
    </location>
</feature>
<name>A0A6J4QSZ1_9ACTN</name>
<accession>A0A6J4QSZ1</accession>
<feature type="compositionally biased region" description="Basic and acidic residues" evidence="1">
    <location>
        <begin position="1"/>
        <end position="11"/>
    </location>
</feature>
<reference evidence="2" key="1">
    <citation type="submission" date="2020-02" db="EMBL/GenBank/DDBJ databases">
        <authorList>
            <person name="Meier V. D."/>
        </authorList>
    </citation>
    <scope>NUCLEOTIDE SEQUENCE</scope>
    <source>
        <strain evidence="2">AVDCRST_MAG02</strain>
    </source>
</reference>
<proteinExistence type="predicted"/>